<dbReference type="AlphaFoldDB" id="A0A1G5MEP5"/>
<reference evidence="1 2" key="1">
    <citation type="submission" date="2016-10" db="EMBL/GenBank/DDBJ databases">
        <authorList>
            <person name="de Groot N.N."/>
        </authorList>
    </citation>
    <scope>NUCLEOTIDE SEQUENCE [LARGE SCALE GENOMIC DNA]</scope>
    <source>
        <strain evidence="1 2">DSM 2698</strain>
    </source>
</reference>
<dbReference type="PANTHER" id="PTHR42110:SF1">
    <property type="entry name" value="L-ASPARAGINASE, PUTATIVE (AFU_ORTHOLOGUE AFUA_3G11890)-RELATED"/>
    <property type="match status" value="1"/>
</dbReference>
<dbReference type="PANTHER" id="PTHR42110">
    <property type="entry name" value="L-ASPARAGINASE, PUTATIVE (AFU_ORTHOLOGUE AFUA_3G11890)-RELATED"/>
    <property type="match status" value="1"/>
</dbReference>
<dbReference type="Pfam" id="PF06089">
    <property type="entry name" value="Asparaginase_II"/>
    <property type="match status" value="1"/>
</dbReference>
<dbReference type="OrthoDB" id="9780674at2"/>
<sequence length="335" mass="34884">MEDPILVEVTRGERVESCHRGAFVVCDAQGNMRACAGDAEQAVFPRSAVKALQALPLVETGAADAYGFGPAELALAQASHGGEPAHVALARAMLERCGLTEAALLCGPQWPSHEESMLHLAASGGVPSPLHNNCSGKHAGMLAVAVGCGFDPAGYVEPDHPVQRLVREALERVTDVAHIEGRSGIDGCSLPTYSVPLRALARGFARFGTGAGLSPERAAAAQALFAAATEYPWYVAGTGRFCTLAMQALGGRALVKAGAEGVFCATLPETGLGIALKVDDGATRASEAVIAEILARLVPECAASFDPWRPRQLVNRRLIPTGQVRVIEEAFAGLS</sequence>
<dbReference type="Proteomes" id="UP000199347">
    <property type="component" value="Unassembled WGS sequence"/>
</dbReference>
<dbReference type="STRING" id="1120955.SAMN03080610_00520"/>
<accession>A0A1G5MEP5</accession>
<name>A0A1G5MEP5_AFIMA</name>
<keyword evidence="2" id="KW-1185">Reference proteome</keyword>
<organism evidence="1 2">
    <name type="scientific">Afifella marina DSM 2698</name>
    <dbReference type="NCBI Taxonomy" id="1120955"/>
    <lineage>
        <taxon>Bacteria</taxon>
        <taxon>Pseudomonadati</taxon>
        <taxon>Pseudomonadota</taxon>
        <taxon>Alphaproteobacteria</taxon>
        <taxon>Hyphomicrobiales</taxon>
        <taxon>Afifellaceae</taxon>
        <taxon>Afifella</taxon>
    </lineage>
</organism>
<dbReference type="InterPro" id="IPR010349">
    <property type="entry name" value="Asparaginase_II"/>
</dbReference>
<evidence type="ECO:0000313" key="1">
    <source>
        <dbReference type="EMBL" id="SCZ23344.1"/>
    </source>
</evidence>
<proteinExistence type="predicted"/>
<dbReference type="EMBL" id="FMVW01000001">
    <property type="protein sequence ID" value="SCZ23344.1"/>
    <property type="molecule type" value="Genomic_DNA"/>
</dbReference>
<protein>
    <submittedName>
        <fullName evidence="1">Asparaginase</fullName>
    </submittedName>
</protein>
<gene>
    <name evidence="1" type="ORF">SAMN03080610_00520</name>
</gene>
<dbReference type="RefSeq" id="WP_092809306.1">
    <property type="nucleotide sequence ID" value="NZ_FMVW01000001.1"/>
</dbReference>
<evidence type="ECO:0000313" key="2">
    <source>
        <dbReference type="Proteomes" id="UP000199347"/>
    </source>
</evidence>